<dbReference type="InterPro" id="IPR013332">
    <property type="entry name" value="KPR_N"/>
</dbReference>
<dbReference type="Pfam" id="PF02558">
    <property type="entry name" value="ApbA"/>
    <property type="match status" value="1"/>
</dbReference>
<dbReference type="InterPro" id="IPR036291">
    <property type="entry name" value="NAD(P)-bd_dom_sf"/>
</dbReference>
<gene>
    <name evidence="2" type="ORF">NRB56_40060</name>
</gene>
<keyword evidence="3" id="KW-1185">Reference proteome</keyword>
<proteinExistence type="predicted"/>
<feature type="domain" description="Ketopantoate reductase N-terminal" evidence="1">
    <location>
        <begin position="12"/>
        <end position="137"/>
    </location>
</feature>
<dbReference type="AlphaFoldDB" id="A0A7K0DST1"/>
<evidence type="ECO:0000313" key="3">
    <source>
        <dbReference type="Proteomes" id="UP000431401"/>
    </source>
</evidence>
<dbReference type="Proteomes" id="UP000431401">
    <property type="component" value="Unassembled WGS sequence"/>
</dbReference>
<accession>A0A7K0DST1</accession>
<dbReference type="SUPFAM" id="SSF51735">
    <property type="entry name" value="NAD(P)-binding Rossmann-fold domains"/>
    <property type="match status" value="1"/>
</dbReference>
<dbReference type="Gene3D" id="3.40.50.720">
    <property type="entry name" value="NAD(P)-binding Rossmann-like Domain"/>
    <property type="match status" value="1"/>
</dbReference>
<dbReference type="RefSeq" id="WP_153344319.1">
    <property type="nucleotide sequence ID" value="NZ_WEGI01000008.1"/>
</dbReference>
<sequence length="298" mass="31607">MSGSIDPSSLRIAVVGPGGIGSTFAFRLARAGHEVTVVARGTRLECLRRERAIVTVTGERAEVRVAERLDPATAWDLVLVTVLAAEVDVLLPDLAGSAAHAIMFMFNTFRPLDGLRDTVGAPRAVFGFPAIVAGLEDGRLASEILRRGAATTVSDRRWAAVFTAAGIPATTHPDMQSWLRTHAAFVVPVLLAGLRARLTGHGIDRREAADLARALREGLRLVRRLGNDVTPRPIALFGRLPVPVAAALLWTATRVPAFVRTSSVAPRDEPAALIDEMNSLAPQGTPALLAVRPAPIAG</sequence>
<protein>
    <recommendedName>
        <fullName evidence="1">Ketopantoate reductase N-terminal domain-containing protein</fullName>
    </recommendedName>
</protein>
<dbReference type="OrthoDB" id="9793586at2"/>
<comment type="caution">
    <text evidence="2">The sequence shown here is derived from an EMBL/GenBank/DDBJ whole genome shotgun (WGS) entry which is preliminary data.</text>
</comment>
<evidence type="ECO:0000313" key="2">
    <source>
        <dbReference type="EMBL" id="MQY28422.1"/>
    </source>
</evidence>
<organism evidence="2 3">
    <name type="scientific">Nocardia aurantia</name>
    <dbReference type="NCBI Taxonomy" id="2585199"/>
    <lineage>
        <taxon>Bacteria</taxon>
        <taxon>Bacillati</taxon>
        <taxon>Actinomycetota</taxon>
        <taxon>Actinomycetes</taxon>
        <taxon>Mycobacteriales</taxon>
        <taxon>Nocardiaceae</taxon>
        <taxon>Nocardia</taxon>
    </lineage>
</organism>
<evidence type="ECO:0000259" key="1">
    <source>
        <dbReference type="Pfam" id="PF02558"/>
    </source>
</evidence>
<name>A0A7K0DST1_9NOCA</name>
<reference evidence="2 3" key="1">
    <citation type="submission" date="2019-10" db="EMBL/GenBank/DDBJ databases">
        <title>Nocardia macrotermitis sp. nov. and Nocardia aurantia sp. nov., isolated from the gut of fungus growing-termite Macrotermes natalensis.</title>
        <authorList>
            <person name="Benndorf R."/>
            <person name="Schwitalla J."/>
            <person name="Martin K."/>
            <person name="De Beer W."/>
            <person name="Kaster A.-K."/>
            <person name="Vollmers J."/>
            <person name="Poulsen M."/>
            <person name="Beemelmanns C."/>
        </authorList>
    </citation>
    <scope>NUCLEOTIDE SEQUENCE [LARGE SCALE GENOMIC DNA]</scope>
    <source>
        <strain evidence="2 3">RB56</strain>
    </source>
</reference>
<dbReference type="EMBL" id="WEGI01000008">
    <property type="protein sequence ID" value="MQY28422.1"/>
    <property type="molecule type" value="Genomic_DNA"/>
</dbReference>